<dbReference type="PANTHER" id="PTHR31800:SF1">
    <property type="entry name" value="COILED-COIL DOMAIN-CONTAINING PROTEIN 32"/>
    <property type="match status" value="1"/>
</dbReference>
<gene>
    <name evidence="1" type="ORF">EAG_12149</name>
</gene>
<evidence type="ECO:0000313" key="1">
    <source>
        <dbReference type="EMBL" id="EFN60825.1"/>
    </source>
</evidence>
<name>E2B0I3_CAMFO</name>
<dbReference type="Proteomes" id="UP000000311">
    <property type="component" value="Unassembled WGS sequence"/>
</dbReference>
<protein>
    <submittedName>
        <fullName evidence="1">Uncharacterized protein</fullName>
    </submittedName>
</protein>
<dbReference type="STRING" id="104421.E2B0I3"/>
<keyword evidence="2" id="KW-1185">Reference proteome</keyword>
<sequence>MKTDTNDPWCETAVQTAVNDNAPNDRFEDSFLDNNTYHRRLSDSEQYLQKLYSRLRVLQGDTTKKSLVTSLSIAKEDSIARLITSGNNPQSEEEAELASNPLIRHIAPHLQALTASELVHLLKADVLQVTTETEQQQNITEELQANQLSAEHIYKSKDNN</sequence>
<evidence type="ECO:0000313" key="2">
    <source>
        <dbReference type="Proteomes" id="UP000000311"/>
    </source>
</evidence>
<dbReference type="OMA" id="DITDPWS"/>
<dbReference type="GO" id="GO:0044782">
    <property type="term" value="P:cilium organization"/>
    <property type="evidence" value="ECO:0007669"/>
    <property type="project" value="TreeGrafter"/>
</dbReference>
<dbReference type="InParanoid" id="E2B0I3"/>
<accession>E2B0I3</accession>
<organism evidence="2">
    <name type="scientific">Camponotus floridanus</name>
    <name type="common">Florida carpenter ant</name>
    <dbReference type="NCBI Taxonomy" id="104421"/>
    <lineage>
        <taxon>Eukaryota</taxon>
        <taxon>Metazoa</taxon>
        <taxon>Ecdysozoa</taxon>
        <taxon>Arthropoda</taxon>
        <taxon>Hexapoda</taxon>
        <taxon>Insecta</taxon>
        <taxon>Pterygota</taxon>
        <taxon>Neoptera</taxon>
        <taxon>Endopterygota</taxon>
        <taxon>Hymenoptera</taxon>
        <taxon>Apocrita</taxon>
        <taxon>Aculeata</taxon>
        <taxon>Formicoidea</taxon>
        <taxon>Formicidae</taxon>
        <taxon>Formicinae</taxon>
        <taxon>Camponotus</taxon>
    </lineage>
</organism>
<dbReference type="PANTHER" id="PTHR31800">
    <property type="entry name" value="COILED-COIL DOMAIN-CONTAINING PROTEIN 32"/>
    <property type="match status" value="1"/>
</dbReference>
<dbReference type="OrthoDB" id="5982503at2759"/>
<dbReference type="InterPro" id="IPR028039">
    <property type="entry name" value="CCDC32"/>
</dbReference>
<dbReference type="EMBL" id="GL444608">
    <property type="protein sequence ID" value="EFN60825.1"/>
    <property type="molecule type" value="Genomic_DNA"/>
</dbReference>
<proteinExistence type="predicted"/>
<reference evidence="1 2" key="1">
    <citation type="journal article" date="2010" name="Science">
        <title>Genomic comparison of the ants Camponotus floridanus and Harpegnathos saltator.</title>
        <authorList>
            <person name="Bonasio R."/>
            <person name="Zhang G."/>
            <person name="Ye C."/>
            <person name="Mutti N.S."/>
            <person name="Fang X."/>
            <person name="Qin N."/>
            <person name="Donahue G."/>
            <person name="Yang P."/>
            <person name="Li Q."/>
            <person name="Li C."/>
            <person name="Zhang P."/>
            <person name="Huang Z."/>
            <person name="Berger S.L."/>
            <person name="Reinberg D."/>
            <person name="Wang J."/>
            <person name="Liebig J."/>
        </authorList>
    </citation>
    <scope>NUCLEOTIDE SEQUENCE [LARGE SCALE GENOMIC DNA]</scope>
    <source>
        <strain evidence="2">C129</strain>
    </source>
</reference>
<dbReference type="AlphaFoldDB" id="E2B0I3"/>
<dbReference type="Pfam" id="PF14989">
    <property type="entry name" value="CCDC32"/>
    <property type="match status" value="1"/>
</dbReference>